<evidence type="ECO:0000256" key="1">
    <source>
        <dbReference type="SAM" id="Phobius"/>
    </source>
</evidence>
<protein>
    <submittedName>
        <fullName evidence="2">Uncharacterized protein</fullName>
    </submittedName>
</protein>
<dbReference type="EMBL" id="JAGIOO010000001">
    <property type="protein sequence ID" value="MBP2479526.1"/>
    <property type="molecule type" value="Genomic_DNA"/>
</dbReference>
<feature type="transmembrane region" description="Helical" evidence="1">
    <location>
        <begin position="36"/>
        <end position="58"/>
    </location>
</feature>
<evidence type="ECO:0000313" key="2">
    <source>
        <dbReference type="EMBL" id="MBP2479526.1"/>
    </source>
</evidence>
<reference evidence="2 3" key="1">
    <citation type="submission" date="2021-03" db="EMBL/GenBank/DDBJ databases">
        <title>Sequencing the genomes of 1000 actinobacteria strains.</title>
        <authorList>
            <person name="Klenk H.-P."/>
        </authorList>
    </citation>
    <scope>NUCLEOTIDE SEQUENCE [LARGE SCALE GENOMIC DNA]</scope>
    <source>
        <strain evidence="2 3">DSM 44580</strain>
    </source>
</reference>
<dbReference type="Proteomes" id="UP001519363">
    <property type="component" value="Unassembled WGS sequence"/>
</dbReference>
<keyword evidence="1" id="KW-1133">Transmembrane helix</keyword>
<keyword evidence="3" id="KW-1185">Reference proteome</keyword>
<gene>
    <name evidence="2" type="ORF">JOF53_008398</name>
</gene>
<sequence length="68" mass="7196">MARRRIPARYLLTGLLVLVLLTAARSRVGPACPSTPVLTVVVLGAAPRLVLPVLGLLLGQRENCVPRG</sequence>
<keyword evidence="1" id="KW-0472">Membrane</keyword>
<dbReference type="RefSeq" id="WP_086788194.1">
    <property type="nucleotide sequence ID" value="NZ_JAGIOO010000001.1"/>
</dbReference>
<accession>A0ABS5ASW8</accession>
<comment type="caution">
    <text evidence="2">The sequence shown here is derived from an EMBL/GenBank/DDBJ whole genome shotgun (WGS) entry which is preliminary data.</text>
</comment>
<name>A0ABS5ASW8_9PSEU</name>
<organism evidence="2 3">
    <name type="scientific">Crossiella equi</name>
    <dbReference type="NCBI Taxonomy" id="130796"/>
    <lineage>
        <taxon>Bacteria</taxon>
        <taxon>Bacillati</taxon>
        <taxon>Actinomycetota</taxon>
        <taxon>Actinomycetes</taxon>
        <taxon>Pseudonocardiales</taxon>
        <taxon>Pseudonocardiaceae</taxon>
        <taxon>Crossiella</taxon>
    </lineage>
</organism>
<keyword evidence="1" id="KW-0812">Transmembrane</keyword>
<evidence type="ECO:0000313" key="3">
    <source>
        <dbReference type="Proteomes" id="UP001519363"/>
    </source>
</evidence>
<proteinExistence type="predicted"/>